<evidence type="ECO:0000256" key="5">
    <source>
        <dbReference type="ARBA" id="ARBA00023136"/>
    </source>
</evidence>
<dbReference type="GO" id="GO:0022857">
    <property type="term" value="F:transmembrane transporter activity"/>
    <property type="evidence" value="ECO:0007669"/>
    <property type="project" value="InterPro"/>
</dbReference>
<evidence type="ECO:0000256" key="3">
    <source>
        <dbReference type="ARBA" id="ARBA00022692"/>
    </source>
</evidence>
<feature type="transmembrane region" description="Helical" evidence="6">
    <location>
        <begin position="285"/>
        <end position="306"/>
    </location>
</feature>
<sequence>MIIYLNMGENKRCLMVIILIQAINAGMFLLSKAAFNAGMNHYVYIFYRQVAATVFLSPLAFFRRKVTPPLTFFTFCKIFCLSLLGIAICLNLYGIALVYTSATLAAATSNCLPVITFFVALLLRMEVLRLKSIAGAAKIAGILFCIGGVAILAFYNGPQLNLFNNHHHLFPIHKPNNNHHSSSLPLPNSWLMGCFLMLSSNTLWSVWVVLQALVLKSYSSKLQLTNLQCLLSSFQSFGIAIAMERQPHKWKLGWNLQLLAVIYCGMMTAVTFCLQAWVIEKKGPVYLAMSTPLALIITAFFSAIFLGESITLGSTLGGMLLVGGLYFVLWGKNKEQTISETLKEGTKEGNDIEEGKDITKVEQ</sequence>
<dbReference type="KEGG" id="cmo:103499657"/>
<name>A0A1S3CDZ8_CUCME</name>
<gene>
    <name evidence="10" type="primary">LOC103499657</name>
</gene>
<keyword evidence="4 6" id="KW-1133">Transmembrane helix</keyword>
<keyword evidence="9" id="KW-1185">Reference proteome</keyword>
<dbReference type="PANTHER" id="PTHR31218">
    <property type="entry name" value="WAT1-RELATED PROTEIN"/>
    <property type="match status" value="1"/>
</dbReference>
<dbReference type="eggNOG" id="ENOG502QUJ3">
    <property type="taxonomic scope" value="Eukaryota"/>
</dbReference>
<feature type="transmembrane region" description="Helical" evidence="6">
    <location>
        <begin position="222"/>
        <end position="242"/>
    </location>
</feature>
<proteinExistence type="inferred from homology"/>
<organism evidence="9 10">
    <name type="scientific">Cucumis melo</name>
    <name type="common">Muskmelon</name>
    <dbReference type="NCBI Taxonomy" id="3656"/>
    <lineage>
        <taxon>Eukaryota</taxon>
        <taxon>Viridiplantae</taxon>
        <taxon>Streptophyta</taxon>
        <taxon>Embryophyta</taxon>
        <taxon>Tracheophyta</taxon>
        <taxon>Spermatophyta</taxon>
        <taxon>Magnoliopsida</taxon>
        <taxon>eudicotyledons</taxon>
        <taxon>Gunneridae</taxon>
        <taxon>Pentapetalae</taxon>
        <taxon>rosids</taxon>
        <taxon>fabids</taxon>
        <taxon>Cucurbitales</taxon>
        <taxon>Cucurbitaceae</taxon>
        <taxon>Benincaseae</taxon>
        <taxon>Cucumis</taxon>
    </lineage>
</organism>
<evidence type="ECO:0000313" key="9">
    <source>
        <dbReference type="Proteomes" id="UP001652600"/>
    </source>
</evidence>
<dbReference type="SUPFAM" id="SSF103481">
    <property type="entry name" value="Multidrug resistance efflux transporter EmrE"/>
    <property type="match status" value="2"/>
</dbReference>
<feature type="transmembrane region" description="Helical" evidence="6">
    <location>
        <begin position="74"/>
        <end position="96"/>
    </location>
</feature>
<dbReference type="InParanoid" id="A0A1S3CDZ8"/>
<dbReference type="Pfam" id="PF00892">
    <property type="entry name" value="EamA"/>
    <property type="match status" value="2"/>
</dbReference>
<comment type="subcellular location">
    <subcellularLocation>
        <location evidence="1 6">Membrane</location>
        <topology evidence="1 6">Multi-pass membrane protein</topology>
    </subcellularLocation>
</comment>
<dbReference type="RefSeq" id="XP_008460916.2">
    <property type="nucleotide sequence ID" value="XM_008462694.3"/>
</dbReference>
<dbReference type="GeneID" id="103499657"/>
<evidence type="ECO:0000256" key="7">
    <source>
        <dbReference type="SAM" id="MobiDB-lite"/>
    </source>
</evidence>
<dbReference type="InterPro" id="IPR037185">
    <property type="entry name" value="EmrE-like"/>
</dbReference>
<keyword evidence="3 6" id="KW-0812">Transmembrane</keyword>
<feature type="region of interest" description="Disordered" evidence="7">
    <location>
        <begin position="344"/>
        <end position="363"/>
    </location>
</feature>
<evidence type="ECO:0000313" key="10">
    <source>
        <dbReference type="RefSeq" id="XP_008460916.2"/>
    </source>
</evidence>
<comment type="similarity">
    <text evidence="2 6">Belongs to the drug/metabolite transporter (DMT) superfamily. Plant drug/metabolite exporter (P-DME) (TC 2.A.7.4) family.</text>
</comment>
<feature type="transmembrane region" description="Helical" evidence="6">
    <location>
        <begin position="42"/>
        <end position="62"/>
    </location>
</feature>
<reference evidence="10" key="1">
    <citation type="submission" date="2025-08" db="UniProtKB">
        <authorList>
            <consortium name="RefSeq"/>
        </authorList>
    </citation>
    <scope>IDENTIFICATION</scope>
    <source>
        <tissue evidence="10">Stem</tissue>
    </source>
</reference>
<dbReference type="InterPro" id="IPR030184">
    <property type="entry name" value="WAT1-related"/>
</dbReference>
<dbReference type="InterPro" id="IPR000620">
    <property type="entry name" value="EamA_dom"/>
</dbReference>
<feature type="domain" description="EamA" evidence="8">
    <location>
        <begin position="192"/>
        <end position="329"/>
    </location>
</feature>
<dbReference type="AlphaFoldDB" id="A0A1S3CDZ8"/>
<evidence type="ECO:0000256" key="1">
    <source>
        <dbReference type="ARBA" id="ARBA00004141"/>
    </source>
</evidence>
<feature type="transmembrane region" description="Helical" evidence="6">
    <location>
        <begin position="135"/>
        <end position="155"/>
    </location>
</feature>
<keyword evidence="5 6" id="KW-0472">Membrane</keyword>
<dbReference type="Proteomes" id="UP001652600">
    <property type="component" value="Chromosome 11"/>
</dbReference>
<accession>A0A1S3CDZ8</accession>
<evidence type="ECO:0000256" key="6">
    <source>
        <dbReference type="RuleBase" id="RU363077"/>
    </source>
</evidence>
<feature type="transmembrane region" description="Helical" evidence="6">
    <location>
        <begin position="254"/>
        <end position="278"/>
    </location>
</feature>
<protein>
    <recommendedName>
        <fullName evidence="6">WAT1-related protein</fullName>
    </recommendedName>
</protein>
<feature type="transmembrane region" description="Helical" evidence="6">
    <location>
        <begin position="312"/>
        <end position="330"/>
    </location>
</feature>
<feature type="transmembrane region" description="Helical" evidence="6">
    <location>
        <begin position="190"/>
        <end position="210"/>
    </location>
</feature>
<evidence type="ECO:0000259" key="8">
    <source>
        <dbReference type="Pfam" id="PF00892"/>
    </source>
</evidence>
<evidence type="ECO:0000256" key="4">
    <source>
        <dbReference type="ARBA" id="ARBA00022989"/>
    </source>
</evidence>
<evidence type="ECO:0000256" key="2">
    <source>
        <dbReference type="ARBA" id="ARBA00007635"/>
    </source>
</evidence>
<feature type="domain" description="EamA" evidence="8">
    <location>
        <begin position="14"/>
        <end position="144"/>
    </location>
</feature>
<dbReference type="GO" id="GO:0016020">
    <property type="term" value="C:membrane"/>
    <property type="evidence" value="ECO:0007669"/>
    <property type="project" value="UniProtKB-SubCell"/>
</dbReference>
<feature type="transmembrane region" description="Helical" evidence="6">
    <location>
        <begin position="102"/>
        <end position="123"/>
    </location>
</feature>
<feature type="transmembrane region" description="Helical" evidence="6">
    <location>
        <begin position="12"/>
        <end position="30"/>
    </location>
</feature>